<gene>
    <name evidence="2" type="ORF">GUJ93_ZPchr0003g17975</name>
</gene>
<name>A0A8J5STM1_ZIZPA</name>
<evidence type="ECO:0000313" key="2">
    <source>
        <dbReference type="EMBL" id="KAG8061254.1"/>
    </source>
</evidence>
<reference evidence="2" key="1">
    <citation type="journal article" date="2021" name="bioRxiv">
        <title>Whole Genome Assembly and Annotation of Northern Wild Rice, Zizania palustris L., Supports a Whole Genome Duplication in the Zizania Genus.</title>
        <authorList>
            <person name="Haas M."/>
            <person name="Kono T."/>
            <person name="Macchietto M."/>
            <person name="Millas R."/>
            <person name="McGilp L."/>
            <person name="Shao M."/>
            <person name="Duquette J."/>
            <person name="Hirsch C.N."/>
            <person name="Kimball J."/>
        </authorList>
    </citation>
    <scope>NUCLEOTIDE SEQUENCE</scope>
    <source>
        <tissue evidence="2">Fresh leaf tissue</tissue>
    </source>
</reference>
<dbReference type="Proteomes" id="UP000729402">
    <property type="component" value="Unassembled WGS sequence"/>
</dbReference>
<organism evidence="2 3">
    <name type="scientific">Zizania palustris</name>
    <name type="common">Northern wild rice</name>
    <dbReference type="NCBI Taxonomy" id="103762"/>
    <lineage>
        <taxon>Eukaryota</taxon>
        <taxon>Viridiplantae</taxon>
        <taxon>Streptophyta</taxon>
        <taxon>Embryophyta</taxon>
        <taxon>Tracheophyta</taxon>
        <taxon>Spermatophyta</taxon>
        <taxon>Magnoliopsida</taxon>
        <taxon>Liliopsida</taxon>
        <taxon>Poales</taxon>
        <taxon>Poaceae</taxon>
        <taxon>BOP clade</taxon>
        <taxon>Oryzoideae</taxon>
        <taxon>Oryzeae</taxon>
        <taxon>Zizaniinae</taxon>
        <taxon>Zizania</taxon>
    </lineage>
</organism>
<proteinExistence type="predicted"/>
<keyword evidence="3" id="KW-1185">Reference proteome</keyword>
<dbReference type="AlphaFoldDB" id="A0A8J5STM1"/>
<dbReference type="EMBL" id="JAAALK010000286">
    <property type="protein sequence ID" value="KAG8061254.1"/>
    <property type="molecule type" value="Genomic_DNA"/>
</dbReference>
<evidence type="ECO:0000256" key="1">
    <source>
        <dbReference type="SAM" id="MobiDB-lite"/>
    </source>
</evidence>
<evidence type="ECO:0000313" key="3">
    <source>
        <dbReference type="Proteomes" id="UP000729402"/>
    </source>
</evidence>
<feature type="region of interest" description="Disordered" evidence="1">
    <location>
        <begin position="39"/>
        <end position="59"/>
    </location>
</feature>
<protein>
    <submittedName>
        <fullName evidence="2">Uncharacterized protein</fullName>
    </submittedName>
</protein>
<reference evidence="2" key="2">
    <citation type="submission" date="2021-02" db="EMBL/GenBank/DDBJ databases">
        <authorList>
            <person name="Kimball J.A."/>
            <person name="Haas M.W."/>
            <person name="Macchietto M."/>
            <person name="Kono T."/>
            <person name="Duquette J."/>
            <person name="Shao M."/>
        </authorList>
    </citation>
    <scope>NUCLEOTIDE SEQUENCE</scope>
    <source>
        <tissue evidence="2">Fresh leaf tissue</tissue>
    </source>
</reference>
<comment type="caution">
    <text evidence="2">The sequence shown here is derived from an EMBL/GenBank/DDBJ whole genome shotgun (WGS) entry which is preliminary data.</text>
</comment>
<sequence length="76" mass="8222">MSALPKGESALDLECAQLCADRATAILLLLPTTCYCCSSSSGRESSSAGELQKVPKHQNQDSEWMIYSEIVVVELD</sequence>
<accession>A0A8J5STM1</accession>